<dbReference type="OrthoDB" id="1637350at2759"/>
<evidence type="ECO:0000256" key="5">
    <source>
        <dbReference type="ARBA" id="ARBA00012272"/>
    </source>
</evidence>
<proteinExistence type="inferred from homology"/>
<keyword evidence="10 11" id="KW-0456">Lyase</keyword>
<comment type="subcellular location">
    <subcellularLocation>
        <location evidence="3 11">Secreted</location>
    </subcellularLocation>
</comment>
<feature type="domain" description="Pectate lyase" evidence="13">
    <location>
        <begin position="56"/>
        <end position="270"/>
    </location>
</feature>
<dbReference type="Gene3D" id="2.160.20.10">
    <property type="entry name" value="Single-stranded right-handed beta-helix, Pectin lyase-like"/>
    <property type="match status" value="1"/>
</dbReference>
<dbReference type="GO" id="GO:0030570">
    <property type="term" value="F:pectate lyase activity"/>
    <property type="evidence" value="ECO:0007669"/>
    <property type="project" value="UniProtKB-EC"/>
</dbReference>
<dbReference type="GO" id="GO:0046872">
    <property type="term" value="F:metal ion binding"/>
    <property type="evidence" value="ECO:0007669"/>
    <property type="project" value="UniProtKB-KW"/>
</dbReference>
<accession>A0A6A6VSN7</accession>
<keyword evidence="9" id="KW-0106">Calcium</keyword>
<keyword evidence="8 12" id="KW-0732">Signal</keyword>
<dbReference type="GO" id="GO:0000272">
    <property type="term" value="P:polysaccharide catabolic process"/>
    <property type="evidence" value="ECO:0007669"/>
    <property type="project" value="UniProtKB-KW"/>
</dbReference>
<dbReference type="GO" id="GO:0005576">
    <property type="term" value="C:extracellular region"/>
    <property type="evidence" value="ECO:0007669"/>
    <property type="project" value="UniProtKB-SubCell"/>
</dbReference>
<organism evidence="14 15">
    <name type="scientific">Pseudovirgaria hyperparasitica</name>
    <dbReference type="NCBI Taxonomy" id="470096"/>
    <lineage>
        <taxon>Eukaryota</taxon>
        <taxon>Fungi</taxon>
        <taxon>Dikarya</taxon>
        <taxon>Ascomycota</taxon>
        <taxon>Pezizomycotina</taxon>
        <taxon>Dothideomycetes</taxon>
        <taxon>Dothideomycetes incertae sedis</taxon>
        <taxon>Acrospermales</taxon>
        <taxon>Acrospermaceae</taxon>
        <taxon>Pseudovirgaria</taxon>
    </lineage>
</organism>
<evidence type="ECO:0000259" key="13">
    <source>
        <dbReference type="SMART" id="SM00656"/>
    </source>
</evidence>
<evidence type="ECO:0000313" key="14">
    <source>
        <dbReference type="EMBL" id="KAF2752796.1"/>
    </source>
</evidence>
<keyword evidence="7" id="KW-0479">Metal-binding</keyword>
<dbReference type="InterPro" id="IPR011050">
    <property type="entry name" value="Pectin_lyase_fold/virulence"/>
</dbReference>
<dbReference type="Pfam" id="PF00544">
    <property type="entry name" value="Pectate_lyase_4"/>
    <property type="match status" value="1"/>
</dbReference>
<dbReference type="SUPFAM" id="SSF51126">
    <property type="entry name" value="Pectin lyase-like"/>
    <property type="match status" value="1"/>
</dbReference>
<dbReference type="EMBL" id="ML996593">
    <property type="protein sequence ID" value="KAF2752796.1"/>
    <property type="molecule type" value="Genomic_DNA"/>
</dbReference>
<name>A0A6A6VSN7_9PEZI</name>
<evidence type="ECO:0000256" key="1">
    <source>
        <dbReference type="ARBA" id="ARBA00000695"/>
    </source>
</evidence>
<dbReference type="SMART" id="SM00656">
    <property type="entry name" value="Amb_all"/>
    <property type="match status" value="1"/>
</dbReference>
<dbReference type="EC" id="4.2.2.2" evidence="5"/>
<keyword evidence="11" id="KW-0119">Carbohydrate metabolism</keyword>
<evidence type="ECO:0000256" key="10">
    <source>
        <dbReference type="ARBA" id="ARBA00023239"/>
    </source>
</evidence>
<evidence type="ECO:0000256" key="9">
    <source>
        <dbReference type="ARBA" id="ARBA00022837"/>
    </source>
</evidence>
<feature type="signal peptide" evidence="12">
    <location>
        <begin position="1"/>
        <end position="18"/>
    </location>
</feature>
<evidence type="ECO:0000256" key="4">
    <source>
        <dbReference type="ARBA" id="ARBA00010980"/>
    </source>
</evidence>
<dbReference type="InterPro" id="IPR012334">
    <property type="entry name" value="Pectin_lyas_fold"/>
</dbReference>
<dbReference type="RefSeq" id="XP_033595247.1">
    <property type="nucleotide sequence ID" value="XM_033747729.1"/>
</dbReference>
<dbReference type="PANTHER" id="PTHR31683">
    <property type="entry name" value="PECTATE LYASE 18-RELATED"/>
    <property type="match status" value="1"/>
</dbReference>
<evidence type="ECO:0000256" key="3">
    <source>
        <dbReference type="ARBA" id="ARBA00004613"/>
    </source>
</evidence>
<evidence type="ECO:0000256" key="11">
    <source>
        <dbReference type="RuleBase" id="RU361173"/>
    </source>
</evidence>
<evidence type="ECO:0000256" key="7">
    <source>
        <dbReference type="ARBA" id="ARBA00022723"/>
    </source>
</evidence>
<evidence type="ECO:0000256" key="6">
    <source>
        <dbReference type="ARBA" id="ARBA00022525"/>
    </source>
</evidence>
<feature type="chain" id="PRO_5025660527" description="pectate lyase" evidence="12">
    <location>
        <begin position="19"/>
        <end position="327"/>
    </location>
</feature>
<reference evidence="14" key="1">
    <citation type="journal article" date="2020" name="Stud. Mycol.">
        <title>101 Dothideomycetes genomes: a test case for predicting lifestyles and emergence of pathogens.</title>
        <authorList>
            <person name="Haridas S."/>
            <person name="Albert R."/>
            <person name="Binder M."/>
            <person name="Bloem J."/>
            <person name="Labutti K."/>
            <person name="Salamov A."/>
            <person name="Andreopoulos B."/>
            <person name="Baker S."/>
            <person name="Barry K."/>
            <person name="Bills G."/>
            <person name="Bluhm B."/>
            <person name="Cannon C."/>
            <person name="Castanera R."/>
            <person name="Culley D."/>
            <person name="Daum C."/>
            <person name="Ezra D."/>
            <person name="Gonzalez J."/>
            <person name="Henrissat B."/>
            <person name="Kuo A."/>
            <person name="Liang C."/>
            <person name="Lipzen A."/>
            <person name="Lutzoni F."/>
            <person name="Magnuson J."/>
            <person name="Mondo S."/>
            <person name="Nolan M."/>
            <person name="Ohm R."/>
            <person name="Pangilinan J."/>
            <person name="Park H.-J."/>
            <person name="Ramirez L."/>
            <person name="Alfaro M."/>
            <person name="Sun H."/>
            <person name="Tritt A."/>
            <person name="Yoshinaga Y."/>
            <person name="Zwiers L.-H."/>
            <person name="Turgeon B."/>
            <person name="Goodwin S."/>
            <person name="Spatafora J."/>
            <person name="Crous P."/>
            <person name="Grigoriev I."/>
        </authorList>
    </citation>
    <scope>NUCLEOTIDE SEQUENCE</scope>
    <source>
        <strain evidence="14">CBS 121739</strain>
    </source>
</reference>
<keyword evidence="6 11" id="KW-0964">Secreted</keyword>
<keyword evidence="11" id="KW-0624">Polysaccharide degradation</keyword>
<dbReference type="FunFam" id="2.160.20.10:FF:000036">
    <property type="entry name" value="Pectate lyase A"/>
    <property type="match status" value="1"/>
</dbReference>
<evidence type="ECO:0000313" key="15">
    <source>
        <dbReference type="Proteomes" id="UP000799437"/>
    </source>
</evidence>
<protein>
    <recommendedName>
        <fullName evidence="5">pectate lyase</fullName>
        <ecNumber evidence="5">4.2.2.2</ecNumber>
    </recommendedName>
</protein>
<sequence>MKLLSVLAVSALAGLSVAAPTRVEEEKRVVLDKRAAVTETATVGYATLNGGTSGGKGGPTTTVSTLAQFTAAVADDTARIVVVSGTISGTAGQTKIGSNKTVIGKDKNAKLIGNGVLVKGKKNVIIRNLTIQKVLAANGDALGIQTSQNVWIDHVDLSSDRDHDKDYYDGLLDITHGVDYVTVTNSYIHDHWKASLVGHSDSNSAEDKGHLTVTYANNYWKNLNSRGPSFRFGTGHIFNNFYETVSDVINTRQGAQLLVESNVFTGSKKPLYSTDAGFAVSKDNDFGGESNTALAGTLNTVPYTYKTLGSANVKAAVVGTAGATLKF</sequence>
<evidence type="ECO:0000256" key="2">
    <source>
        <dbReference type="ARBA" id="ARBA00001913"/>
    </source>
</evidence>
<evidence type="ECO:0000256" key="12">
    <source>
        <dbReference type="SAM" id="SignalP"/>
    </source>
</evidence>
<comment type="similarity">
    <text evidence="4 11">Belongs to the polysaccharide lyase 1 family.</text>
</comment>
<comment type="cofactor">
    <cofactor evidence="2">
        <name>Ca(2+)</name>
        <dbReference type="ChEBI" id="CHEBI:29108"/>
    </cofactor>
</comment>
<dbReference type="AlphaFoldDB" id="A0A6A6VSN7"/>
<evidence type="ECO:0000256" key="8">
    <source>
        <dbReference type="ARBA" id="ARBA00022729"/>
    </source>
</evidence>
<dbReference type="InterPro" id="IPR002022">
    <property type="entry name" value="Pec_lyase"/>
</dbReference>
<comment type="catalytic activity">
    <reaction evidence="1">
        <text>Eliminative cleavage of (1-&gt;4)-alpha-D-galacturonan to give oligosaccharides with 4-deoxy-alpha-D-galact-4-enuronosyl groups at their non-reducing ends.</text>
        <dbReference type="EC" id="4.2.2.2"/>
    </reaction>
</comment>
<dbReference type="Proteomes" id="UP000799437">
    <property type="component" value="Unassembled WGS sequence"/>
</dbReference>
<gene>
    <name evidence="14" type="ORF">EJ05DRAFT_505675</name>
</gene>
<dbReference type="InterPro" id="IPR045032">
    <property type="entry name" value="PEL"/>
</dbReference>
<dbReference type="PANTHER" id="PTHR31683:SF18">
    <property type="entry name" value="PECTATE LYASE 21-RELATED"/>
    <property type="match status" value="1"/>
</dbReference>
<dbReference type="GeneID" id="54488783"/>
<keyword evidence="15" id="KW-1185">Reference proteome</keyword>